<dbReference type="GO" id="GO:0008234">
    <property type="term" value="F:cysteine-type peptidase activity"/>
    <property type="evidence" value="ECO:0007669"/>
    <property type="project" value="InterPro"/>
</dbReference>
<dbReference type="InterPro" id="IPR013783">
    <property type="entry name" value="Ig-like_fold"/>
</dbReference>
<accession>A0A401FTQ8</accession>
<feature type="region of interest" description="Disordered" evidence="1">
    <location>
        <begin position="1161"/>
        <end position="1181"/>
    </location>
</feature>
<dbReference type="SMART" id="SM00645">
    <property type="entry name" value="Pept_C1"/>
    <property type="match status" value="1"/>
</dbReference>
<reference evidence="5" key="1">
    <citation type="submission" date="2017-11" db="EMBL/GenBank/DDBJ databases">
        <authorList>
            <person name="Watanabe M."/>
            <person name="Kojima H."/>
        </authorList>
    </citation>
    <scope>NUCLEOTIDE SEQUENCE [LARGE SCALE GENOMIC DNA]</scope>
    <source>
        <strain evidence="5">Tokyo 01</strain>
    </source>
</reference>
<feature type="region of interest" description="Disordered" evidence="1">
    <location>
        <begin position="706"/>
        <end position="728"/>
    </location>
</feature>
<dbReference type="SMART" id="SM00060">
    <property type="entry name" value="FN3"/>
    <property type="match status" value="2"/>
</dbReference>
<dbReference type="CDD" id="cd00063">
    <property type="entry name" value="FN3"/>
    <property type="match status" value="1"/>
</dbReference>
<protein>
    <recommendedName>
        <fullName evidence="3">Fibronectin type-III domain-containing protein</fullName>
    </recommendedName>
</protein>
<feature type="chain" id="PRO_5019342475" description="Fibronectin type-III domain-containing protein" evidence="2">
    <location>
        <begin position="25"/>
        <end position="1217"/>
    </location>
</feature>
<dbReference type="GO" id="GO:0006508">
    <property type="term" value="P:proteolysis"/>
    <property type="evidence" value="ECO:0007669"/>
    <property type="project" value="InterPro"/>
</dbReference>
<feature type="signal peptide" evidence="2">
    <location>
        <begin position="1"/>
        <end position="24"/>
    </location>
</feature>
<dbReference type="SUPFAM" id="SSF54001">
    <property type="entry name" value="Cysteine proteinases"/>
    <property type="match status" value="1"/>
</dbReference>
<dbReference type="InterPro" id="IPR003961">
    <property type="entry name" value="FN3_dom"/>
</dbReference>
<evidence type="ECO:0000259" key="3">
    <source>
        <dbReference type="PROSITE" id="PS50853"/>
    </source>
</evidence>
<reference evidence="5" key="2">
    <citation type="submission" date="2019-01" db="EMBL/GenBank/DDBJ databases">
        <title>Genome sequence of Desulfonema ishimotonii strain Tokyo 01.</title>
        <authorList>
            <person name="Fukui M."/>
        </authorList>
    </citation>
    <scope>NUCLEOTIDE SEQUENCE [LARGE SCALE GENOMIC DNA]</scope>
    <source>
        <strain evidence="5">Tokyo 01</strain>
    </source>
</reference>
<feature type="domain" description="Fibronectin type-III" evidence="3">
    <location>
        <begin position="721"/>
        <end position="810"/>
    </location>
</feature>
<comment type="caution">
    <text evidence="4">The sequence shown here is derived from an EMBL/GenBank/DDBJ whole genome shotgun (WGS) entry which is preliminary data.</text>
</comment>
<keyword evidence="5" id="KW-1185">Reference proteome</keyword>
<dbReference type="Gene3D" id="3.90.70.10">
    <property type="entry name" value="Cysteine proteinases"/>
    <property type="match status" value="1"/>
</dbReference>
<dbReference type="OrthoDB" id="5888723at2"/>
<evidence type="ECO:0000256" key="1">
    <source>
        <dbReference type="SAM" id="MobiDB-lite"/>
    </source>
</evidence>
<dbReference type="InterPro" id="IPR000668">
    <property type="entry name" value="Peptidase_C1A_C"/>
</dbReference>
<organism evidence="4 5">
    <name type="scientific">Desulfonema ishimotonii</name>
    <dbReference type="NCBI Taxonomy" id="45657"/>
    <lineage>
        <taxon>Bacteria</taxon>
        <taxon>Pseudomonadati</taxon>
        <taxon>Thermodesulfobacteriota</taxon>
        <taxon>Desulfobacteria</taxon>
        <taxon>Desulfobacterales</taxon>
        <taxon>Desulfococcaceae</taxon>
        <taxon>Desulfonema</taxon>
    </lineage>
</organism>
<dbReference type="InterPro" id="IPR038765">
    <property type="entry name" value="Papain-like_cys_pep_sf"/>
</dbReference>
<dbReference type="Proteomes" id="UP000288096">
    <property type="component" value="Unassembled WGS sequence"/>
</dbReference>
<keyword evidence="2" id="KW-0732">Signal</keyword>
<feature type="compositionally biased region" description="Polar residues" evidence="1">
    <location>
        <begin position="1171"/>
        <end position="1181"/>
    </location>
</feature>
<dbReference type="Pfam" id="PF00112">
    <property type="entry name" value="Peptidase_C1"/>
    <property type="match status" value="1"/>
</dbReference>
<dbReference type="PROSITE" id="PS50853">
    <property type="entry name" value="FN3"/>
    <property type="match status" value="1"/>
</dbReference>
<evidence type="ECO:0000256" key="2">
    <source>
        <dbReference type="SAM" id="SignalP"/>
    </source>
</evidence>
<gene>
    <name evidence="4" type="ORF">DENIS_1294</name>
</gene>
<sequence length="1217" mass="134620">MKRIAGILSVILSLIFFVAFNACAAENLWFPHVACVDGWETEICILNTDASQTLNGVLKAYSNSGTAVSGEKIISLSPHARRQISVSDEFYDAGEIGYMVLDISSGSGVGYTKFYIEGLYRVAVPAVSEINSGDIYVPHIASDQEWWTGISLLNTTSAAKTFTFEFSNGTTKTETLSANEHRAFVVKSMFGGTTPQGVESAVIRNAAGVIGLELFGSSGESGNRYLSGILLKDELAAKLYYPHIASNNEWWTGIVTYNPSASACNLVITSYREDGIALGNQTRYLGGHEKYIGSAKDLGLPDETAWFSVSASSPVSGFELFGTNTGHQLAGYTGVNISGKSGVFAKREMIWDGWTGIAFVNIEESSANVTLTAYDDDGNAVDTEAITLNPHEKKVKVAEDLFSGNISAATCIGYVADREVVGFQLNGSEDGMLLDGLPGMMKIKNDDAAFTTGNQDFVLEEALSYAPLFGNSAGDFQGSNLPSRVDYSSYMPSVRNQGNTGSCTSWATGYYYKTYQEVIEEGWDKNRYAFSPMYLWAMQCKNFERPASFIASHEILKNRGCARWATVPYEDYYDDRSQYRNFYIPDSVHQEASAYRSGDRNPLTGLNQTKNALADGPVILGINYYDHSHLRNNVTEEQNYLRYDPGNYDGGHAILCVGYDDAKFGEGALLFINSWGDDWAIGGYSWIKYSDFNNIVIVAMTISDTPNQQGDDDNVQTRPDPPASVSASDAEGAYVDITWSKTGTALSYKIYRAEIGEPATYEAVGVSASTRYRDNTAEPGTEYYYSVVSLNDIGESEHYATDTSGKSYVDAGSARGQALTQPVLAWDRNDDSEIRSYFTVSNVDPSAVVMEVFVSKTNKGPWTSFGWIDPGDFYITWGEDSEYVGLKPFMSVRVANEYAYSYSEPAQVGKTIVTQVPVAQIQTLTAAADEGKIHLSWTTDGGSADFFEIWRYLASAGEENGNQWILVNGNIPADWTGGFDSGVLPGKSYYYAIRAVYQGTQSEYRMLETPVKIGTGQANLYLSDITYNYDGIVNPAEFDIEVYNDGDTDIGDYTIKIWAYDWDDQYSYSIAEFRASEVDWYGTLLPLPAGYHHTLSFTYEIPTAYADGHFYSWGIEIDPNNEIEEIYEEDNFLWSDKGWWLYGNTRKRNIMSASEKLNPSENSAALRPVSESENPNTKIGNTKLFNESEVTADRKRSRKENNFGPIRFKKPTFCIRY</sequence>
<proteinExistence type="predicted"/>
<dbReference type="InterPro" id="IPR036116">
    <property type="entry name" value="FN3_sf"/>
</dbReference>
<dbReference type="RefSeq" id="WP_124327773.1">
    <property type="nucleotide sequence ID" value="NZ_BEXT01000001.1"/>
</dbReference>
<evidence type="ECO:0000313" key="4">
    <source>
        <dbReference type="EMBL" id="GBC60343.1"/>
    </source>
</evidence>
<dbReference type="CDD" id="cd02619">
    <property type="entry name" value="Peptidase_C1"/>
    <property type="match status" value="1"/>
</dbReference>
<dbReference type="Gene3D" id="2.60.40.10">
    <property type="entry name" value="Immunoglobulins"/>
    <property type="match status" value="3"/>
</dbReference>
<evidence type="ECO:0000313" key="5">
    <source>
        <dbReference type="Proteomes" id="UP000288096"/>
    </source>
</evidence>
<dbReference type="AlphaFoldDB" id="A0A401FTQ8"/>
<dbReference type="EMBL" id="BEXT01000001">
    <property type="protein sequence ID" value="GBC60343.1"/>
    <property type="molecule type" value="Genomic_DNA"/>
</dbReference>
<dbReference type="SUPFAM" id="SSF49265">
    <property type="entry name" value="Fibronectin type III"/>
    <property type="match status" value="2"/>
</dbReference>
<name>A0A401FTQ8_9BACT</name>